<dbReference type="InterPro" id="IPR013785">
    <property type="entry name" value="Aldolase_TIM"/>
</dbReference>
<dbReference type="SUPFAM" id="SSF51445">
    <property type="entry name" value="(Trans)glycosidases"/>
    <property type="match status" value="1"/>
</dbReference>
<keyword evidence="1" id="KW-0732">Signal</keyword>
<sequence length="712" mass="79714">MDLPRLTAPVLALNALALFTPLAVGQESDQSGAAGNHATVNPLPELSAKFESAYARVEENQLVVGTGTLERRWKFTEQGLATVSLKSGGEKTGREWADRAPSAAADWAHPLLMPEGSAGKLVALTAVEDDDEDFMAKNLKLTAEIFYPTTNLTLRYEVRAFPGVAGLMTQLWIKGAPLPGQNAETLAAGVAGARVDYLPVTAKDLSRTAWGFYNDPNQRYRAETHLRREEALPPTASANWASGVHFSDGKGGVVMLKESNVSTKHGTKDGVGTNTGKFILDENGLQNTGWALTERDLKPDKFQWCWASWTLAYDGGEDEMELALKRFDRARFPSDFEYSTWSFLCGWGHQRTAAEGRSYAEQWPVLKMIEECKATGIDMLLIDDGWQADGRHTMDPQDGKWEPKIADYPQGWAPVAKAAKEAKVKLGLWGLSDSIKAEEMIWNTQQLDLNQFKLDFATLHTYPRLHAAREKSRTFLKATEHKSPITWDITDNRIAYGYYWNREYASMHVFNRSYWGEIPGKNNVYIPSTSLRDYWQLAKYHNLNKWQLMMNNPEIIATAQSDAKKHSMGYCLATTLMGVPEIWSMPHMMAADTKKEFTKTLAMYKPHQKNIFQGYVFPIGDCPNNASWTGFQSIDDTSAESGYLMVFREINNPDNTHTFKLRMTSAFAGKTLQVEDLRRSSKSVVPVGADGTVTLKIEAPADYLFLRYQPTS</sequence>
<keyword evidence="2" id="KW-0378">Hydrolase</keyword>
<keyword evidence="3" id="KW-1185">Reference proteome</keyword>
<evidence type="ECO:0000256" key="1">
    <source>
        <dbReference type="SAM" id="SignalP"/>
    </source>
</evidence>
<comment type="caution">
    <text evidence="2">The sequence shown here is derived from an EMBL/GenBank/DDBJ whole genome shotgun (WGS) entry which is preliminary data.</text>
</comment>
<dbReference type="GO" id="GO:0004557">
    <property type="term" value="F:alpha-galactosidase activity"/>
    <property type="evidence" value="ECO:0007669"/>
    <property type="project" value="UniProtKB-EC"/>
</dbReference>
<keyword evidence="2" id="KW-0326">Glycosidase</keyword>
<evidence type="ECO:0000313" key="2">
    <source>
        <dbReference type="EMBL" id="MCW1923921.1"/>
    </source>
</evidence>
<dbReference type="Proteomes" id="UP001320876">
    <property type="component" value="Unassembled WGS sequence"/>
</dbReference>
<dbReference type="Gene3D" id="3.20.20.70">
    <property type="entry name" value="Aldolase class I"/>
    <property type="match status" value="1"/>
</dbReference>
<reference evidence="2 3" key="1">
    <citation type="submission" date="2022-10" db="EMBL/GenBank/DDBJ databases">
        <title>Luteolibacter arcticus strain CCTCC AB 2014275, whole genome shotgun sequencing project.</title>
        <authorList>
            <person name="Zhao G."/>
            <person name="Shen L."/>
        </authorList>
    </citation>
    <scope>NUCLEOTIDE SEQUENCE [LARGE SCALE GENOMIC DNA]</scope>
    <source>
        <strain evidence="2 3">CCTCC AB 2014275</strain>
    </source>
</reference>
<name>A0ABT3GKC5_9BACT</name>
<accession>A0ABT3GKC5</accession>
<feature type="chain" id="PRO_5047294153" evidence="1">
    <location>
        <begin position="26"/>
        <end position="712"/>
    </location>
</feature>
<protein>
    <submittedName>
        <fullName evidence="2">Alpha-galactosidase</fullName>
        <ecNumber evidence="2">3.2.1.22</ecNumber>
    </submittedName>
</protein>
<dbReference type="EC" id="3.2.1.22" evidence="2"/>
<organism evidence="2 3">
    <name type="scientific">Luteolibacter arcticus</name>
    <dbReference type="NCBI Taxonomy" id="1581411"/>
    <lineage>
        <taxon>Bacteria</taxon>
        <taxon>Pseudomonadati</taxon>
        <taxon>Verrucomicrobiota</taxon>
        <taxon>Verrucomicrobiia</taxon>
        <taxon>Verrucomicrobiales</taxon>
        <taxon>Verrucomicrobiaceae</taxon>
        <taxon>Luteolibacter</taxon>
    </lineage>
</organism>
<proteinExistence type="predicted"/>
<feature type="signal peptide" evidence="1">
    <location>
        <begin position="1"/>
        <end position="25"/>
    </location>
</feature>
<gene>
    <name evidence="2" type="ORF">OKA05_15235</name>
</gene>
<dbReference type="EMBL" id="JAPDDT010000006">
    <property type="protein sequence ID" value="MCW1923921.1"/>
    <property type="molecule type" value="Genomic_DNA"/>
</dbReference>
<dbReference type="RefSeq" id="WP_264488027.1">
    <property type="nucleotide sequence ID" value="NZ_JAPDDT010000006.1"/>
</dbReference>
<evidence type="ECO:0000313" key="3">
    <source>
        <dbReference type="Proteomes" id="UP001320876"/>
    </source>
</evidence>
<dbReference type="InterPro" id="IPR017853">
    <property type="entry name" value="GH"/>
</dbReference>